<sequence length="258" mass="27588">MLNGSDGGVPSARDADDLAANGYPTLALAYFQDWRGQPDGVPASLNDIPLEYFFRAIDWLKRRSEVDPARIVVMGQSRGGELALLLGSLRPDLAGIIAFSPSSRVWSGIPAYGAPPAAMRPAWTLAGQAAPFQDTAFDPALPMRQWFERAKPIEAARIQVERIHGPVLLASSKADTIWPADTYADEIAARLRTRPGKARVINLTFDDASHLLMGIGPGITKMEVPGAGFTFDFGGTAAGTARARAAAWAASKRLCADL</sequence>
<dbReference type="PANTHER" id="PTHR10824">
    <property type="entry name" value="ACYL-COENZYME A THIOESTERASE-RELATED"/>
    <property type="match status" value="1"/>
</dbReference>
<dbReference type="PANTHER" id="PTHR10824:SF4">
    <property type="entry name" value="ACYL-COENZYME A THIOESTERASE 1-LIKE"/>
    <property type="match status" value="1"/>
</dbReference>
<dbReference type="Proteomes" id="UP001500523">
    <property type="component" value="Unassembled WGS sequence"/>
</dbReference>
<evidence type="ECO:0000259" key="1">
    <source>
        <dbReference type="Pfam" id="PF08840"/>
    </source>
</evidence>
<evidence type="ECO:0000313" key="2">
    <source>
        <dbReference type="EMBL" id="GAA3718145.1"/>
    </source>
</evidence>
<name>A0ABP7EEJ8_9SPHN</name>
<dbReference type="Gene3D" id="3.40.50.1820">
    <property type="entry name" value="alpha/beta hydrolase"/>
    <property type="match status" value="1"/>
</dbReference>
<proteinExistence type="predicted"/>
<comment type="caution">
    <text evidence="2">The sequence shown here is derived from an EMBL/GenBank/DDBJ whole genome shotgun (WGS) entry which is preliminary data.</text>
</comment>
<protein>
    <recommendedName>
        <fullName evidence="1">BAAT/Acyl-CoA thioester hydrolase C-terminal domain-containing protein</fullName>
    </recommendedName>
</protein>
<keyword evidence="3" id="KW-1185">Reference proteome</keyword>
<dbReference type="SUPFAM" id="SSF53474">
    <property type="entry name" value="alpha/beta-Hydrolases"/>
    <property type="match status" value="1"/>
</dbReference>
<gene>
    <name evidence="2" type="ORF">GCM10022268_28130</name>
</gene>
<dbReference type="EMBL" id="BAABBF010000007">
    <property type="protein sequence ID" value="GAA3718145.1"/>
    <property type="molecule type" value="Genomic_DNA"/>
</dbReference>
<evidence type="ECO:0000313" key="3">
    <source>
        <dbReference type="Proteomes" id="UP001500523"/>
    </source>
</evidence>
<accession>A0ABP7EEJ8</accession>
<feature type="domain" description="BAAT/Acyl-CoA thioester hydrolase C-terminal" evidence="1">
    <location>
        <begin position="48"/>
        <end position="249"/>
    </location>
</feature>
<reference evidence="3" key="1">
    <citation type="journal article" date="2019" name="Int. J. Syst. Evol. Microbiol.">
        <title>The Global Catalogue of Microorganisms (GCM) 10K type strain sequencing project: providing services to taxonomists for standard genome sequencing and annotation.</title>
        <authorList>
            <consortium name="The Broad Institute Genomics Platform"/>
            <consortium name="The Broad Institute Genome Sequencing Center for Infectious Disease"/>
            <person name="Wu L."/>
            <person name="Ma J."/>
        </authorList>
    </citation>
    <scope>NUCLEOTIDE SEQUENCE [LARGE SCALE GENOMIC DNA]</scope>
    <source>
        <strain evidence="3">JCM 17498</strain>
    </source>
</reference>
<dbReference type="InterPro" id="IPR014940">
    <property type="entry name" value="BAAT_C"/>
</dbReference>
<dbReference type="Pfam" id="PF08840">
    <property type="entry name" value="BAAT_C"/>
    <property type="match status" value="1"/>
</dbReference>
<dbReference type="InterPro" id="IPR029058">
    <property type="entry name" value="AB_hydrolase_fold"/>
</dbReference>
<organism evidence="2 3">
    <name type="scientific">Sphingomonas cynarae</name>
    <dbReference type="NCBI Taxonomy" id="930197"/>
    <lineage>
        <taxon>Bacteria</taxon>
        <taxon>Pseudomonadati</taxon>
        <taxon>Pseudomonadota</taxon>
        <taxon>Alphaproteobacteria</taxon>
        <taxon>Sphingomonadales</taxon>
        <taxon>Sphingomonadaceae</taxon>
        <taxon>Sphingomonas</taxon>
    </lineage>
</organism>